<dbReference type="RefSeq" id="WP_133879385.1">
    <property type="nucleotide sequence ID" value="NZ_MWIN01000023.1"/>
</dbReference>
<keyword evidence="1" id="KW-0472">Membrane</keyword>
<proteinExistence type="predicted"/>
<keyword evidence="1" id="KW-1133">Transmembrane helix</keyword>
<accession>A0A4R7PA27</accession>
<dbReference type="EMBL" id="SOBT01000008">
    <property type="protein sequence ID" value="TDU30738.1"/>
    <property type="molecule type" value="Genomic_DNA"/>
</dbReference>
<keyword evidence="1" id="KW-0812">Transmembrane</keyword>
<dbReference type="AlphaFoldDB" id="A0A4R7PA27"/>
<gene>
    <name evidence="2" type="ORF">DFR24_0092</name>
</gene>
<organism evidence="2 3">
    <name type="scientific">Panacagrimonas perspica</name>
    <dbReference type="NCBI Taxonomy" id="381431"/>
    <lineage>
        <taxon>Bacteria</taxon>
        <taxon>Pseudomonadati</taxon>
        <taxon>Pseudomonadota</taxon>
        <taxon>Gammaproteobacteria</taxon>
        <taxon>Nevskiales</taxon>
        <taxon>Nevskiaceae</taxon>
        <taxon>Panacagrimonas</taxon>
    </lineage>
</organism>
<reference evidence="2 3" key="1">
    <citation type="submission" date="2019-03" db="EMBL/GenBank/DDBJ databases">
        <title>Genomic Encyclopedia of Type Strains, Phase IV (KMG-IV): sequencing the most valuable type-strain genomes for metagenomic binning, comparative biology and taxonomic classification.</title>
        <authorList>
            <person name="Goeker M."/>
        </authorList>
    </citation>
    <scope>NUCLEOTIDE SEQUENCE [LARGE SCALE GENOMIC DNA]</scope>
    <source>
        <strain evidence="2 3">DSM 26377</strain>
    </source>
</reference>
<keyword evidence="3" id="KW-1185">Reference proteome</keyword>
<name>A0A4R7PA27_9GAMM</name>
<dbReference type="OrthoDB" id="3785202at2"/>
<sequence>MNVVIVFLIVNLAVLGLLLVRFGRLRREVAELRSRSETLAGGVAQVPEELRRMAREGASMLSIRILNPMELAAQKHWVAGVAGRLTPGIVRRIVSHEAAKIVRQELPKYGVIAEVEVIGRD</sequence>
<evidence type="ECO:0000313" key="2">
    <source>
        <dbReference type="EMBL" id="TDU30738.1"/>
    </source>
</evidence>
<protein>
    <submittedName>
        <fullName evidence="2">Uncharacterized protein</fullName>
    </submittedName>
</protein>
<dbReference type="Proteomes" id="UP000295341">
    <property type="component" value="Unassembled WGS sequence"/>
</dbReference>
<feature type="transmembrane region" description="Helical" evidence="1">
    <location>
        <begin position="6"/>
        <end position="23"/>
    </location>
</feature>
<evidence type="ECO:0000313" key="3">
    <source>
        <dbReference type="Proteomes" id="UP000295341"/>
    </source>
</evidence>
<evidence type="ECO:0000256" key="1">
    <source>
        <dbReference type="SAM" id="Phobius"/>
    </source>
</evidence>
<comment type="caution">
    <text evidence="2">The sequence shown here is derived from an EMBL/GenBank/DDBJ whole genome shotgun (WGS) entry which is preliminary data.</text>
</comment>